<name>B4JAS9_DROGR</name>
<dbReference type="HOGENOM" id="CLU_2471489_0_0_1"/>
<dbReference type="Proteomes" id="UP000001070">
    <property type="component" value="Unassembled WGS sequence"/>
</dbReference>
<sequence length="86" mass="10172">MTDSEYGICPYNAEHRILLFRLPGHIIKCKRNYRGPTLQICKFNATHRLPAEQMDEHLLECADYRKFHEYNNLQIALQARKSPPRS</sequence>
<dbReference type="InterPro" id="IPR022776">
    <property type="entry name" value="TRM13/UPF0224_CHHC_Znf_dom"/>
</dbReference>
<keyword evidence="2" id="KW-0863">Zinc-finger</keyword>
<dbReference type="AlphaFoldDB" id="B4JAS9"/>
<gene>
    <name evidence="5" type="primary">Dgri\GH10268</name>
    <name evidence="5" type="ORF">Dgri_GH10268</name>
</gene>
<evidence type="ECO:0000256" key="1">
    <source>
        <dbReference type="ARBA" id="ARBA00022723"/>
    </source>
</evidence>
<keyword evidence="3" id="KW-0862">Zinc</keyword>
<evidence type="ECO:0000256" key="3">
    <source>
        <dbReference type="ARBA" id="ARBA00022833"/>
    </source>
</evidence>
<feature type="domain" description="CHHC U11-48K-type" evidence="4">
    <location>
        <begin position="38"/>
        <end position="65"/>
    </location>
</feature>
<organism evidence="6">
    <name type="scientific">Drosophila grimshawi</name>
    <name type="common">Hawaiian fruit fly</name>
    <name type="synonym">Idiomyia grimshawi</name>
    <dbReference type="NCBI Taxonomy" id="7222"/>
    <lineage>
        <taxon>Eukaryota</taxon>
        <taxon>Metazoa</taxon>
        <taxon>Ecdysozoa</taxon>
        <taxon>Arthropoda</taxon>
        <taxon>Hexapoda</taxon>
        <taxon>Insecta</taxon>
        <taxon>Pterygota</taxon>
        <taxon>Neoptera</taxon>
        <taxon>Endopterygota</taxon>
        <taxon>Diptera</taxon>
        <taxon>Brachycera</taxon>
        <taxon>Muscomorpha</taxon>
        <taxon>Ephydroidea</taxon>
        <taxon>Drosophilidae</taxon>
        <taxon>Drosophila</taxon>
        <taxon>Hawaiian Drosophila</taxon>
    </lineage>
</organism>
<dbReference type="InterPro" id="IPR051591">
    <property type="entry name" value="UPF0224_FAM112_RNA_Proc"/>
</dbReference>
<dbReference type="PANTHER" id="PTHR21402">
    <property type="entry name" value="GAMETOCYTE SPECIFIC FACTOR 1-RELATED"/>
    <property type="match status" value="1"/>
</dbReference>
<reference evidence="5 6" key="1">
    <citation type="journal article" date="2007" name="Nature">
        <title>Evolution of genes and genomes on the Drosophila phylogeny.</title>
        <authorList>
            <consortium name="Drosophila 12 Genomes Consortium"/>
            <person name="Clark A.G."/>
            <person name="Eisen M.B."/>
            <person name="Smith D.R."/>
            <person name="Bergman C.M."/>
            <person name="Oliver B."/>
            <person name="Markow T.A."/>
            <person name="Kaufman T.C."/>
            <person name="Kellis M."/>
            <person name="Gelbart W."/>
            <person name="Iyer V.N."/>
            <person name="Pollard D.A."/>
            <person name="Sackton T.B."/>
            <person name="Larracuente A.M."/>
            <person name="Singh N.D."/>
            <person name="Abad J.P."/>
            <person name="Abt D.N."/>
            <person name="Adryan B."/>
            <person name="Aguade M."/>
            <person name="Akashi H."/>
            <person name="Anderson W.W."/>
            <person name="Aquadro C.F."/>
            <person name="Ardell D.H."/>
            <person name="Arguello R."/>
            <person name="Artieri C.G."/>
            <person name="Barbash D.A."/>
            <person name="Barker D."/>
            <person name="Barsanti P."/>
            <person name="Batterham P."/>
            <person name="Batzoglou S."/>
            <person name="Begun D."/>
            <person name="Bhutkar A."/>
            <person name="Blanco E."/>
            <person name="Bosak S.A."/>
            <person name="Bradley R.K."/>
            <person name="Brand A.D."/>
            <person name="Brent M.R."/>
            <person name="Brooks A.N."/>
            <person name="Brown R.H."/>
            <person name="Butlin R.K."/>
            <person name="Caggese C."/>
            <person name="Calvi B.R."/>
            <person name="Bernardo de Carvalho A."/>
            <person name="Caspi A."/>
            <person name="Castrezana S."/>
            <person name="Celniker S.E."/>
            <person name="Chang J.L."/>
            <person name="Chapple C."/>
            <person name="Chatterji S."/>
            <person name="Chinwalla A."/>
            <person name="Civetta A."/>
            <person name="Clifton S.W."/>
            <person name="Comeron J.M."/>
            <person name="Costello J.C."/>
            <person name="Coyne J.A."/>
            <person name="Daub J."/>
            <person name="David R.G."/>
            <person name="Delcher A.L."/>
            <person name="Delehaunty K."/>
            <person name="Do C.B."/>
            <person name="Ebling H."/>
            <person name="Edwards K."/>
            <person name="Eickbush T."/>
            <person name="Evans J.D."/>
            <person name="Filipski A."/>
            <person name="Findeiss S."/>
            <person name="Freyhult E."/>
            <person name="Fulton L."/>
            <person name="Fulton R."/>
            <person name="Garcia A.C."/>
            <person name="Gardiner A."/>
            <person name="Garfield D.A."/>
            <person name="Garvin B.E."/>
            <person name="Gibson G."/>
            <person name="Gilbert D."/>
            <person name="Gnerre S."/>
            <person name="Godfrey J."/>
            <person name="Good R."/>
            <person name="Gotea V."/>
            <person name="Gravely B."/>
            <person name="Greenberg A.J."/>
            <person name="Griffiths-Jones S."/>
            <person name="Gross S."/>
            <person name="Guigo R."/>
            <person name="Gustafson E.A."/>
            <person name="Haerty W."/>
            <person name="Hahn M.W."/>
            <person name="Halligan D.L."/>
            <person name="Halpern A.L."/>
            <person name="Halter G.M."/>
            <person name="Han M.V."/>
            <person name="Heger A."/>
            <person name="Hillier L."/>
            <person name="Hinrichs A.S."/>
            <person name="Holmes I."/>
            <person name="Hoskins R.A."/>
            <person name="Hubisz M.J."/>
            <person name="Hultmark D."/>
            <person name="Huntley M.A."/>
            <person name="Jaffe D.B."/>
            <person name="Jagadeeshan S."/>
            <person name="Jeck W.R."/>
            <person name="Johnson J."/>
            <person name="Jones C.D."/>
            <person name="Jordan W.C."/>
            <person name="Karpen G.H."/>
            <person name="Kataoka E."/>
            <person name="Keightley P.D."/>
            <person name="Kheradpour P."/>
            <person name="Kirkness E.F."/>
            <person name="Koerich L.B."/>
            <person name="Kristiansen K."/>
            <person name="Kudrna D."/>
            <person name="Kulathinal R.J."/>
            <person name="Kumar S."/>
            <person name="Kwok R."/>
            <person name="Lander E."/>
            <person name="Langley C.H."/>
            <person name="Lapoint R."/>
            <person name="Lazzaro B.P."/>
            <person name="Lee S.J."/>
            <person name="Levesque L."/>
            <person name="Li R."/>
            <person name="Lin C.F."/>
            <person name="Lin M.F."/>
            <person name="Lindblad-Toh K."/>
            <person name="Llopart A."/>
            <person name="Long M."/>
            <person name="Low L."/>
            <person name="Lozovsky E."/>
            <person name="Lu J."/>
            <person name="Luo M."/>
            <person name="Machado C.A."/>
            <person name="Makalowski W."/>
            <person name="Marzo M."/>
            <person name="Matsuda M."/>
            <person name="Matzkin L."/>
            <person name="McAllister B."/>
            <person name="McBride C.S."/>
            <person name="McKernan B."/>
            <person name="McKernan K."/>
            <person name="Mendez-Lago M."/>
            <person name="Minx P."/>
            <person name="Mollenhauer M.U."/>
            <person name="Montooth K."/>
            <person name="Mount S.M."/>
            <person name="Mu X."/>
            <person name="Myers E."/>
            <person name="Negre B."/>
            <person name="Newfeld S."/>
            <person name="Nielsen R."/>
            <person name="Noor M.A."/>
            <person name="O'Grady P."/>
            <person name="Pachter L."/>
            <person name="Papaceit M."/>
            <person name="Parisi M.J."/>
            <person name="Parisi M."/>
            <person name="Parts L."/>
            <person name="Pedersen J.S."/>
            <person name="Pesole G."/>
            <person name="Phillippy A.M."/>
            <person name="Ponting C.P."/>
            <person name="Pop M."/>
            <person name="Porcelli D."/>
            <person name="Powell J.R."/>
            <person name="Prohaska S."/>
            <person name="Pruitt K."/>
            <person name="Puig M."/>
            <person name="Quesneville H."/>
            <person name="Ram K.R."/>
            <person name="Rand D."/>
            <person name="Rasmussen M.D."/>
            <person name="Reed L.K."/>
            <person name="Reenan R."/>
            <person name="Reily A."/>
            <person name="Remington K.A."/>
            <person name="Rieger T.T."/>
            <person name="Ritchie M.G."/>
            <person name="Robin C."/>
            <person name="Rogers Y.H."/>
            <person name="Rohde C."/>
            <person name="Rozas J."/>
            <person name="Rubenfield M.J."/>
            <person name="Ruiz A."/>
            <person name="Russo S."/>
            <person name="Salzberg S.L."/>
            <person name="Sanchez-Gracia A."/>
            <person name="Saranga D.J."/>
            <person name="Sato H."/>
            <person name="Schaeffer S.W."/>
            <person name="Schatz M.C."/>
            <person name="Schlenke T."/>
            <person name="Schwartz R."/>
            <person name="Segarra C."/>
            <person name="Singh R.S."/>
            <person name="Sirot L."/>
            <person name="Sirota M."/>
            <person name="Sisneros N.B."/>
            <person name="Smith C.D."/>
            <person name="Smith T.F."/>
            <person name="Spieth J."/>
            <person name="Stage D.E."/>
            <person name="Stark A."/>
            <person name="Stephan W."/>
            <person name="Strausberg R.L."/>
            <person name="Strempel S."/>
            <person name="Sturgill D."/>
            <person name="Sutton G."/>
            <person name="Sutton G.G."/>
            <person name="Tao W."/>
            <person name="Teichmann S."/>
            <person name="Tobari Y.N."/>
            <person name="Tomimura Y."/>
            <person name="Tsolas J.M."/>
            <person name="Valente V.L."/>
            <person name="Venter E."/>
            <person name="Venter J.C."/>
            <person name="Vicario S."/>
            <person name="Vieira F.G."/>
            <person name="Vilella A.J."/>
            <person name="Villasante A."/>
            <person name="Walenz B."/>
            <person name="Wang J."/>
            <person name="Wasserman M."/>
            <person name="Watts T."/>
            <person name="Wilson D."/>
            <person name="Wilson R.K."/>
            <person name="Wing R.A."/>
            <person name="Wolfner M.F."/>
            <person name="Wong A."/>
            <person name="Wong G.K."/>
            <person name="Wu C.I."/>
            <person name="Wu G."/>
            <person name="Yamamoto D."/>
            <person name="Yang H.P."/>
            <person name="Yang S.P."/>
            <person name="Yorke J.A."/>
            <person name="Yoshida K."/>
            <person name="Zdobnov E."/>
            <person name="Zhang P."/>
            <person name="Zhang Y."/>
            <person name="Zimin A.V."/>
            <person name="Baldwin J."/>
            <person name="Abdouelleil A."/>
            <person name="Abdulkadir J."/>
            <person name="Abebe A."/>
            <person name="Abera B."/>
            <person name="Abreu J."/>
            <person name="Acer S.C."/>
            <person name="Aftuck L."/>
            <person name="Alexander A."/>
            <person name="An P."/>
            <person name="Anderson E."/>
            <person name="Anderson S."/>
            <person name="Arachi H."/>
            <person name="Azer M."/>
            <person name="Bachantsang P."/>
            <person name="Barry A."/>
            <person name="Bayul T."/>
            <person name="Berlin A."/>
            <person name="Bessette D."/>
            <person name="Bloom T."/>
            <person name="Blye J."/>
            <person name="Boguslavskiy L."/>
            <person name="Bonnet C."/>
            <person name="Boukhgalter B."/>
            <person name="Bourzgui I."/>
            <person name="Brown A."/>
            <person name="Cahill P."/>
            <person name="Channer S."/>
            <person name="Cheshatsang Y."/>
            <person name="Chuda L."/>
            <person name="Citroen M."/>
            <person name="Collymore A."/>
            <person name="Cooke P."/>
            <person name="Costello M."/>
            <person name="D'Aco K."/>
            <person name="Daza R."/>
            <person name="De Haan G."/>
            <person name="DeGray S."/>
            <person name="DeMaso C."/>
            <person name="Dhargay N."/>
            <person name="Dooley K."/>
            <person name="Dooley E."/>
            <person name="Doricent M."/>
            <person name="Dorje P."/>
            <person name="Dorjee K."/>
            <person name="Dupes A."/>
            <person name="Elong R."/>
            <person name="Falk J."/>
            <person name="Farina A."/>
            <person name="Faro S."/>
            <person name="Ferguson D."/>
            <person name="Fisher S."/>
            <person name="Foley C.D."/>
            <person name="Franke A."/>
            <person name="Friedrich D."/>
            <person name="Gadbois L."/>
            <person name="Gearin G."/>
            <person name="Gearin C.R."/>
            <person name="Giannoukos G."/>
            <person name="Goode T."/>
            <person name="Graham J."/>
            <person name="Grandbois E."/>
            <person name="Grewal S."/>
            <person name="Gyaltsen K."/>
            <person name="Hafez N."/>
            <person name="Hagos B."/>
            <person name="Hall J."/>
            <person name="Henson C."/>
            <person name="Hollinger A."/>
            <person name="Honan T."/>
            <person name="Huard M.D."/>
            <person name="Hughes L."/>
            <person name="Hurhula B."/>
            <person name="Husby M.E."/>
            <person name="Kamat A."/>
            <person name="Kanga B."/>
            <person name="Kashin S."/>
            <person name="Khazanovich D."/>
            <person name="Kisner P."/>
            <person name="Lance K."/>
            <person name="Lara M."/>
            <person name="Lee W."/>
            <person name="Lennon N."/>
            <person name="Letendre F."/>
            <person name="LeVine R."/>
            <person name="Lipovsky A."/>
            <person name="Liu X."/>
            <person name="Liu J."/>
            <person name="Liu S."/>
            <person name="Lokyitsang T."/>
            <person name="Lokyitsang Y."/>
            <person name="Lubonja R."/>
            <person name="Lui A."/>
            <person name="MacDonald P."/>
            <person name="Magnisalis V."/>
            <person name="Maru K."/>
            <person name="Matthews C."/>
            <person name="McCusker W."/>
            <person name="McDonough S."/>
            <person name="Mehta T."/>
            <person name="Meldrim J."/>
            <person name="Meneus L."/>
            <person name="Mihai O."/>
            <person name="Mihalev A."/>
            <person name="Mihova T."/>
            <person name="Mittelman R."/>
            <person name="Mlenga V."/>
            <person name="Montmayeur A."/>
            <person name="Mulrain L."/>
            <person name="Navidi A."/>
            <person name="Naylor J."/>
            <person name="Negash T."/>
            <person name="Nguyen T."/>
            <person name="Nguyen N."/>
            <person name="Nicol R."/>
            <person name="Norbu C."/>
            <person name="Norbu N."/>
            <person name="Novod N."/>
            <person name="O'Neill B."/>
            <person name="Osman S."/>
            <person name="Markiewicz E."/>
            <person name="Oyono O.L."/>
            <person name="Patti C."/>
            <person name="Phunkhang P."/>
            <person name="Pierre F."/>
            <person name="Priest M."/>
            <person name="Raghuraman S."/>
            <person name="Rege F."/>
            <person name="Reyes R."/>
            <person name="Rise C."/>
            <person name="Rogov P."/>
            <person name="Ross K."/>
            <person name="Ryan E."/>
            <person name="Settipalli S."/>
            <person name="Shea T."/>
            <person name="Sherpa N."/>
            <person name="Shi L."/>
            <person name="Shih D."/>
            <person name="Sparrow T."/>
            <person name="Spaulding J."/>
            <person name="Stalker J."/>
            <person name="Stange-Thomann N."/>
            <person name="Stavropoulos S."/>
            <person name="Stone C."/>
            <person name="Strader C."/>
            <person name="Tesfaye S."/>
            <person name="Thomson T."/>
            <person name="Thoulutsang Y."/>
            <person name="Thoulutsang D."/>
            <person name="Topham K."/>
            <person name="Topping I."/>
            <person name="Tsamla T."/>
            <person name="Vassiliev H."/>
            <person name="Vo A."/>
            <person name="Wangchuk T."/>
            <person name="Wangdi T."/>
            <person name="Weiand M."/>
            <person name="Wilkinson J."/>
            <person name="Wilson A."/>
            <person name="Yadav S."/>
            <person name="Young G."/>
            <person name="Yu Q."/>
            <person name="Zembek L."/>
            <person name="Zhong D."/>
            <person name="Zimmer A."/>
            <person name="Zwirko Z."/>
            <person name="Jaffe D.B."/>
            <person name="Alvarez P."/>
            <person name="Brockman W."/>
            <person name="Butler J."/>
            <person name="Chin C."/>
            <person name="Gnerre S."/>
            <person name="Grabherr M."/>
            <person name="Kleber M."/>
            <person name="Mauceli E."/>
            <person name="MacCallum I."/>
        </authorList>
    </citation>
    <scope>NUCLEOTIDE SEQUENCE [LARGE SCALE GENOMIC DNA]</scope>
    <source>
        <strain evidence="6">Tucson 15287-2541.00</strain>
    </source>
</reference>
<dbReference type="EMBL" id="CH916368">
    <property type="protein sequence ID" value="EDW03887.1"/>
    <property type="molecule type" value="Genomic_DNA"/>
</dbReference>
<evidence type="ECO:0000259" key="4">
    <source>
        <dbReference type="PROSITE" id="PS51800"/>
    </source>
</evidence>
<protein>
    <submittedName>
        <fullName evidence="5">GH10268</fullName>
    </submittedName>
</protein>
<evidence type="ECO:0000313" key="5">
    <source>
        <dbReference type="EMBL" id="EDW03887.1"/>
    </source>
</evidence>
<dbReference type="PROSITE" id="PS51800">
    <property type="entry name" value="ZF_CHHC_U11_48K"/>
    <property type="match status" value="2"/>
</dbReference>
<dbReference type="PhylomeDB" id="B4JAS9"/>
<evidence type="ECO:0000313" key="6">
    <source>
        <dbReference type="Proteomes" id="UP000001070"/>
    </source>
</evidence>
<dbReference type="GO" id="GO:0008270">
    <property type="term" value="F:zinc ion binding"/>
    <property type="evidence" value="ECO:0007669"/>
    <property type="project" value="UniProtKB-KW"/>
</dbReference>
<dbReference type="PANTHER" id="PTHR21402:SF5">
    <property type="entry name" value="GAMETOCYTE SPECIFIC FACTOR 1"/>
    <property type="match status" value="1"/>
</dbReference>
<evidence type="ECO:0000256" key="2">
    <source>
        <dbReference type="ARBA" id="ARBA00022771"/>
    </source>
</evidence>
<dbReference type="InParanoid" id="B4JAS9"/>
<dbReference type="eggNOG" id="KOG4376">
    <property type="taxonomic scope" value="Eukaryota"/>
</dbReference>
<dbReference type="OMA" id="HRIMLFR"/>
<keyword evidence="6" id="KW-1185">Reference proteome</keyword>
<accession>B4JAS9</accession>
<keyword evidence="1" id="KW-0479">Metal-binding</keyword>
<feature type="domain" description="CHHC U11-48K-type" evidence="4">
    <location>
        <begin position="6"/>
        <end position="33"/>
    </location>
</feature>
<dbReference type="Pfam" id="PF05253">
    <property type="entry name" value="zf-U11-48K"/>
    <property type="match status" value="2"/>
</dbReference>
<dbReference type="SUPFAM" id="SSF57667">
    <property type="entry name" value="beta-beta-alpha zinc fingers"/>
    <property type="match status" value="1"/>
</dbReference>
<proteinExistence type="predicted"/>
<dbReference type="InterPro" id="IPR036236">
    <property type="entry name" value="Znf_C2H2_sf"/>
</dbReference>